<evidence type="ECO:0000256" key="3">
    <source>
        <dbReference type="ARBA" id="ARBA00023163"/>
    </source>
</evidence>
<evidence type="ECO:0000256" key="1">
    <source>
        <dbReference type="ARBA" id="ARBA00023015"/>
    </source>
</evidence>
<accession>A0A7I7XXN5</accession>
<dbReference type="GO" id="GO:0003677">
    <property type="term" value="F:DNA binding"/>
    <property type="evidence" value="ECO:0007669"/>
    <property type="project" value="UniProtKB-UniRule"/>
</dbReference>
<feature type="DNA-binding region" description="H-T-H motif" evidence="4">
    <location>
        <begin position="55"/>
        <end position="74"/>
    </location>
</feature>
<name>A0A7I7XXN5_9MYCO</name>
<evidence type="ECO:0000256" key="4">
    <source>
        <dbReference type="PROSITE-ProRule" id="PRU00335"/>
    </source>
</evidence>
<dbReference type="InterPro" id="IPR001647">
    <property type="entry name" value="HTH_TetR"/>
</dbReference>
<dbReference type="AlphaFoldDB" id="A0A7I7XXN5"/>
<dbReference type="PANTHER" id="PTHR47506:SF1">
    <property type="entry name" value="HTH-TYPE TRANSCRIPTIONAL REGULATOR YJDC"/>
    <property type="match status" value="1"/>
</dbReference>
<dbReference type="Pfam" id="PF00440">
    <property type="entry name" value="TetR_N"/>
    <property type="match status" value="1"/>
</dbReference>
<keyword evidence="1" id="KW-0805">Transcription regulation</keyword>
<evidence type="ECO:0000256" key="2">
    <source>
        <dbReference type="ARBA" id="ARBA00023125"/>
    </source>
</evidence>
<evidence type="ECO:0000259" key="5">
    <source>
        <dbReference type="PROSITE" id="PS50977"/>
    </source>
</evidence>
<dbReference type="Proteomes" id="UP000466931">
    <property type="component" value="Chromosome"/>
</dbReference>
<sequence length="212" mass="23006">MAGKYKAYEERYGTQIGMLCGMSPNTESRGGRGARQRIERAAAELFYRRGIHASGVDLLTEEAHVSKRTFYQHFPSKNDLVETYLRAIDERGGSPAERQLDKEHSTPRERLLAIFDAPAVNRYRGCPFHNAAVEAAGTLPVVDDIVRSHKQGFADRLASVAAEAGAADPHLLAQQVLVLFEGGTSLATSMNDTAPLVHARTAAAQLIDAACA</sequence>
<dbReference type="InterPro" id="IPR036271">
    <property type="entry name" value="Tet_transcr_reg_TetR-rel_C_sf"/>
</dbReference>
<reference evidence="6" key="1">
    <citation type="journal article" date="2019" name="Emerg. Microbes Infect.">
        <title>Comprehensive subspecies identification of 175 nontuberculous mycobacteria species based on 7547 genomic profiles.</title>
        <authorList>
            <person name="Matsumoto Y."/>
            <person name="Kinjo T."/>
            <person name="Motooka D."/>
            <person name="Nabeya D."/>
            <person name="Jung N."/>
            <person name="Uechi K."/>
            <person name="Horii T."/>
            <person name="Iida T."/>
            <person name="Fujita J."/>
            <person name="Nakamura S."/>
        </authorList>
    </citation>
    <scope>NUCLEOTIDE SEQUENCE [LARGE SCALE GENOMIC DNA]</scope>
    <source>
        <strain evidence="6">JCM 13671</strain>
    </source>
</reference>
<evidence type="ECO:0000313" key="7">
    <source>
        <dbReference type="Proteomes" id="UP000466931"/>
    </source>
</evidence>
<gene>
    <name evidence="6" type="ORF">MCNF_23180</name>
</gene>
<dbReference type="EMBL" id="AP022612">
    <property type="protein sequence ID" value="BBZ33713.1"/>
    <property type="molecule type" value="Genomic_DNA"/>
</dbReference>
<feature type="domain" description="HTH tetR-type" evidence="5">
    <location>
        <begin position="32"/>
        <end position="92"/>
    </location>
</feature>
<dbReference type="Gene3D" id="1.10.357.10">
    <property type="entry name" value="Tetracycline Repressor, domain 2"/>
    <property type="match status" value="1"/>
</dbReference>
<keyword evidence="3" id="KW-0804">Transcription</keyword>
<proteinExistence type="predicted"/>
<keyword evidence="7" id="KW-1185">Reference proteome</keyword>
<dbReference type="InterPro" id="IPR009057">
    <property type="entry name" value="Homeodomain-like_sf"/>
</dbReference>
<reference evidence="6" key="2">
    <citation type="submission" date="2020-02" db="EMBL/GenBank/DDBJ databases">
        <authorList>
            <person name="Matsumoto Y."/>
            <person name="Motooka D."/>
            <person name="Nakamura S."/>
        </authorList>
    </citation>
    <scope>NUCLEOTIDE SEQUENCE</scope>
    <source>
        <strain evidence="6">JCM 13671</strain>
    </source>
</reference>
<dbReference type="SUPFAM" id="SSF48498">
    <property type="entry name" value="Tetracyclin repressor-like, C-terminal domain"/>
    <property type="match status" value="1"/>
</dbReference>
<dbReference type="SUPFAM" id="SSF46689">
    <property type="entry name" value="Homeodomain-like"/>
    <property type="match status" value="1"/>
</dbReference>
<keyword evidence="2 4" id="KW-0238">DNA-binding</keyword>
<dbReference type="PRINTS" id="PR00455">
    <property type="entry name" value="HTHTETR"/>
</dbReference>
<dbReference type="PANTHER" id="PTHR47506">
    <property type="entry name" value="TRANSCRIPTIONAL REGULATORY PROTEIN"/>
    <property type="match status" value="1"/>
</dbReference>
<dbReference type="Pfam" id="PF16925">
    <property type="entry name" value="TetR_C_13"/>
    <property type="match status" value="1"/>
</dbReference>
<dbReference type="PROSITE" id="PS50977">
    <property type="entry name" value="HTH_TETR_2"/>
    <property type="match status" value="1"/>
</dbReference>
<dbReference type="InterPro" id="IPR011075">
    <property type="entry name" value="TetR_C"/>
</dbReference>
<evidence type="ECO:0000313" key="6">
    <source>
        <dbReference type="EMBL" id="BBZ33713.1"/>
    </source>
</evidence>
<organism evidence="6 7">
    <name type="scientific">Mycolicibacterium confluentis</name>
    <dbReference type="NCBI Taxonomy" id="28047"/>
    <lineage>
        <taxon>Bacteria</taxon>
        <taxon>Bacillati</taxon>
        <taxon>Actinomycetota</taxon>
        <taxon>Actinomycetes</taxon>
        <taxon>Mycobacteriales</taxon>
        <taxon>Mycobacteriaceae</taxon>
        <taxon>Mycolicibacterium</taxon>
    </lineage>
</organism>
<protein>
    <submittedName>
        <fullName evidence="6">TetR family transcriptional regulator</fullName>
    </submittedName>
</protein>